<dbReference type="Proteomes" id="UP000051952">
    <property type="component" value="Unassembled WGS sequence"/>
</dbReference>
<proteinExistence type="predicted"/>
<feature type="region of interest" description="Disordered" evidence="1">
    <location>
        <begin position="143"/>
        <end position="208"/>
    </location>
</feature>
<feature type="compositionally biased region" description="Polar residues" evidence="1">
    <location>
        <begin position="251"/>
        <end position="261"/>
    </location>
</feature>
<evidence type="ECO:0000313" key="3">
    <source>
        <dbReference type="Proteomes" id="UP000051952"/>
    </source>
</evidence>
<feature type="compositionally biased region" description="Gly residues" evidence="1">
    <location>
        <begin position="262"/>
        <end position="271"/>
    </location>
</feature>
<sequence>MEEEEERWKAERTLLIQRMGLGGAGNGGANRNGRKKKEAAPRGADFTSLASRSAPMWHQPRGQEINDLMYSPATTVTSNARAHSANVRIGNYSSRNKAATNKPFVDVAEKILQFENLVKFHDRQKLNAQRSVFALPQEFSDGDDDFADDGSGEGLLTAGSSSPNKKKKKNKKKDDEDEEPILSRIDDVALHPESTRPPQRGLFSPQVSSSPSLFLFADRSDTTISHVLGGARQVSSATNRSNKHLRPNTDGGASSLSAYNNNGGGSSPSVA</sequence>
<evidence type="ECO:0000313" key="2">
    <source>
        <dbReference type="EMBL" id="CUG89815.1"/>
    </source>
</evidence>
<name>A0A0S4JID0_BODSA</name>
<evidence type="ECO:0000256" key="1">
    <source>
        <dbReference type="SAM" id="MobiDB-lite"/>
    </source>
</evidence>
<organism evidence="2 3">
    <name type="scientific">Bodo saltans</name>
    <name type="common">Flagellated protozoan</name>
    <dbReference type="NCBI Taxonomy" id="75058"/>
    <lineage>
        <taxon>Eukaryota</taxon>
        <taxon>Discoba</taxon>
        <taxon>Euglenozoa</taxon>
        <taxon>Kinetoplastea</taxon>
        <taxon>Metakinetoplastina</taxon>
        <taxon>Eubodonida</taxon>
        <taxon>Bodonidae</taxon>
        <taxon>Bodo</taxon>
    </lineage>
</organism>
<dbReference type="EMBL" id="CYKH01001772">
    <property type="protein sequence ID" value="CUG89815.1"/>
    <property type="molecule type" value="Genomic_DNA"/>
</dbReference>
<keyword evidence="3" id="KW-1185">Reference proteome</keyword>
<dbReference type="AlphaFoldDB" id="A0A0S4JID0"/>
<accession>A0A0S4JID0</accession>
<reference evidence="3" key="1">
    <citation type="submission" date="2015-09" db="EMBL/GenBank/DDBJ databases">
        <authorList>
            <consortium name="Pathogen Informatics"/>
        </authorList>
    </citation>
    <scope>NUCLEOTIDE SEQUENCE [LARGE SCALE GENOMIC DNA]</scope>
    <source>
        <strain evidence="3">Lake Konstanz</strain>
    </source>
</reference>
<feature type="region of interest" description="Disordered" evidence="1">
    <location>
        <begin position="19"/>
        <end position="58"/>
    </location>
</feature>
<feature type="compositionally biased region" description="Gly residues" evidence="1">
    <location>
        <begin position="20"/>
        <end position="30"/>
    </location>
</feature>
<dbReference type="VEuPathDB" id="TriTrypDB:BSAL_23550"/>
<protein>
    <submittedName>
        <fullName evidence="2">Uncharacterized protein</fullName>
    </submittedName>
</protein>
<feature type="compositionally biased region" description="Basic and acidic residues" evidence="1">
    <location>
        <begin position="184"/>
        <end position="194"/>
    </location>
</feature>
<feature type="region of interest" description="Disordered" evidence="1">
    <location>
        <begin position="232"/>
        <end position="271"/>
    </location>
</feature>
<gene>
    <name evidence="2" type="ORF">BSAL_23550</name>
</gene>